<evidence type="ECO:0000256" key="4">
    <source>
        <dbReference type="ARBA" id="ARBA00023136"/>
    </source>
</evidence>
<evidence type="ECO:0000313" key="7">
    <source>
        <dbReference type="Proteomes" id="UP001174867"/>
    </source>
</evidence>
<organism evidence="6 7">
    <name type="scientific">Citrobacter enshiensis</name>
    <dbReference type="NCBI Taxonomy" id="2971264"/>
    <lineage>
        <taxon>Bacteria</taxon>
        <taxon>Pseudomonadati</taxon>
        <taxon>Pseudomonadota</taxon>
        <taxon>Gammaproteobacteria</taxon>
        <taxon>Enterobacterales</taxon>
        <taxon>Enterobacteriaceae</taxon>
        <taxon>Citrobacter</taxon>
    </lineage>
</organism>
<comment type="subcellular location">
    <subcellularLocation>
        <location evidence="1">Endomembrane system</location>
        <topology evidence="1">Multi-pass membrane protein</topology>
    </subcellularLocation>
</comment>
<keyword evidence="3 5" id="KW-1133">Transmembrane helix</keyword>
<evidence type="ECO:0000313" key="6">
    <source>
        <dbReference type="EMBL" id="MDN8599075.1"/>
    </source>
</evidence>
<keyword evidence="4 5" id="KW-0472">Membrane</keyword>
<protein>
    <submittedName>
        <fullName evidence="6">Isoprenylcysteine carboxylmethyltransferase family protein</fullName>
        <ecNumber evidence="6">2.1.1.100</ecNumber>
        <ecNumber evidence="6">2.1.1.334</ecNumber>
    </submittedName>
</protein>
<dbReference type="GO" id="GO:0032259">
    <property type="term" value="P:methylation"/>
    <property type="evidence" value="ECO:0007669"/>
    <property type="project" value="UniProtKB-KW"/>
</dbReference>
<name>A0ABT8PSA7_9ENTR</name>
<feature type="transmembrane region" description="Helical" evidence="5">
    <location>
        <begin position="84"/>
        <end position="102"/>
    </location>
</feature>
<dbReference type="EC" id="2.1.1.100" evidence="6"/>
<dbReference type="Gene3D" id="1.20.120.1630">
    <property type="match status" value="1"/>
</dbReference>
<feature type="transmembrane region" description="Helical" evidence="5">
    <location>
        <begin position="41"/>
        <end position="63"/>
    </location>
</feature>
<evidence type="ECO:0000256" key="5">
    <source>
        <dbReference type="SAM" id="Phobius"/>
    </source>
</evidence>
<gene>
    <name evidence="6" type="ORF">Q0A17_06565</name>
</gene>
<sequence length="233" mass="25993">MMVSVGNFLFRTRNTLFPFLYLTLFLGHTSAVDAPTAMLVIGGLIVMAGQGIRILTVGLDYIVRGGRNRQVYAENLVQSGLFEHCRNPLYLGNLLLIIGFGVMANNLWYLTVTMPVFFLAYACIIAAEERYLEGRFGETYRQYCARTPRLLPRLTGLPQTLRTFSFHWRRVIVKEYSTLCITLLMLVALSGRVLNSDPKDWMISGALALAVLLGCVGIRTLKKSGKLSASSAR</sequence>
<feature type="transmembrane region" description="Helical" evidence="5">
    <location>
        <begin position="201"/>
        <end position="221"/>
    </location>
</feature>
<keyword evidence="6" id="KW-0489">Methyltransferase</keyword>
<keyword evidence="7" id="KW-1185">Reference proteome</keyword>
<keyword evidence="2 5" id="KW-0812">Transmembrane</keyword>
<dbReference type="PANTHER" id="PTHR12714">
    <property type="entry name" value="PROTEIN-S ISOPRENYLCYSTEINE O-METHYLTRANSFERASE"/>
    <property type="match status" value="1"/>
</dbReference>
<dbReference type="GO" id="GO:0004671">
    <property type="term" value="F:protein C-terminal S-isoprenylcysteine carboxyl O-methyltransferase activity"/>
    <property type="evidence" value="ECO:0007669"/>
    <property type="project" value="UniProtKB-EC"/>
</dbReference>
<keyword evidence="6" id="KW-0808">Transferase</keyword>
<evidence type="ECO:0000256" key="3">
    <source>
        <dbReference type="ARBA" id="ARBA00022989"/>
    </source>
</evidence>
<feature type="transmembrane region" description="Helical" evidence="5">
    <location>
        <begin position="176"/>
        <end position="195"/>
    </location>
</feature>
<dbReference type="EC" id="2.1.1.334" evidence="6"/>
<evidence type="ECO:0000256" key="1">
    <source>
        <dbReference type="ARBA" id="ARBA00004127"/>
    </source>
</evidence>
<reference evidence="6 7" key="1">
    <citation type="submission" date="2023-07" db="EMBL/GenBank/DDBJ databases">
        <title>Citrobacter selenititolerans sp. nov., isolated from seleniferous soil.</title>
        <authorList>
            <person name="Zhang S."/>
            <person name="Li K."/>
            <person name="Peng J."/>
            <person name="Wang H."/>
            <person name="Sun J."/>
            <person name="Guo Y."/>
        </authorList>
    </citation>
    <scope>NUCLEOTIDE SEQUENCE [LARGE SCALE GENOMIC DNA]</scope>
    <source>
        <strain evidence="6 7">S2-9</strain>
    </source>
</reference>
<dbReference type="Pfam" id="PF04191">
    <property type="entry name" value="PEMT"/>
    <property type="match status" value="1"/>
</dbReference>
<feature type="transmembrane region" description="Helical" evidence="5">
    <location>
        <begin position="108"/>
        <end position="127"/>
    </location>
</feature>
<dbReference type="InterPro" id="IPR007318">
    <property type="entry name" value="Phopholipid_MeTrfase"/>
</dbReference>
<dbReference type="EMBL" id="JAUJYW010000002">
    <property type="protein sequence ID" value="MDN8599075.1"/>
    <property type="molecule type" value="Genomic_DNA"/>
</dbReference>
<accession>A0ABT8PSA7</accession>
<proteinExistence type="predicted"/>
<evidence type="ECO:0000256" key="2">
    <source>
        <dbReference type="ARBA" id="ARBA00022692"/>
    </source>
</evidence>
<dbReference type="PANTHER" id="PTHR12714:SF9">
    <property type="entry name" value="PROTEIN-S-ISOPRENYLCYSTEINE O-METHYLTRANSFERASE"/>
    <property type="match status" value="1"/>
</dbReference>
<dbReference type="Proteomes" id="UP001174867">
    <property type="component" value="Unassembled WGS sequence"/>
</dbReference>
<comment type="caution">
    <text evidence="6">The sequence shown here is derived from an EMBL/GenBank/DDBJ whole genome shotgun (WGS) entry which is preliminary data.</text>
</comment>
<dbReference type="RefSeq" id="WP_301697498.1">
    <property type="nucleotide sequence ID" value="NZ_JAUJYW010000002.1"/>
</dbReference>